<keyword evidence="1" id="KW-0812">Transmembrane</keyword>
<dbReference type="RefSeq" id="WP_225697725.1">
    <property type="nucleotide sequence ID" value="NZ_JAIXNE010000002.1"/>
</dbReference>
<protein>
    <submittedName>
        <fullName evidence="3">Uncharacterized protein</fullName>
    </submittedName>
</protein>
<feature type="transmembrane region" description="Helical" evidence="1">
    <location>
        <begin position="81"/>
        <end position="100"/>
    </location>
</feature>
<dbReference type="Proteomes" id="UP001139409">
    <property type="component" value="Unassembled WGS sequence"/>
</dbReference>
<evidence type="ECO:0000313" key="3">
    <source>
        <dbReference type="EMBL" id="MCA6075788.1"/>
    </source>
</evidence>
<name>A0A9X1HRR2_9BACT</name>
<evidence type="ECO:0000256" key="1">
    <source>
        <dbReference type="SAM" id="Phobius"/>
    </source>
</evidence>
<evidence type="ECO:0000313" key="5">
    <source>
        <dbReference type="Proteomes" id="UP001139409"/>
    </source>
</evidence>
<feature type="transmembrane region" description="Helical" evidence="1">
    <location>
        <begin position="42"/>
        <end position="61"/>
    </location>
</feature>
<reference evidence="3" key="1">
    <citation type="submission" date="2021-09" db="EMBL/GenBank/DDBJ databases">
        <title>Fulvivirga sp. isolated from coastal sediment.</title>
        <authorList>
            <person name="Yu H."/>
        </authorList>
    </citation>
    <scope>NUCLEOTIDE SEQUENCE</scope>
    <source>
        <strain evidence="3">1062</strain>
    </source>
</reference>
<dbReference type="AlphaFoldDB" id="A0A9X1HRR2"/>
<keyword evidence="5" id="KW-1185">Reference proteome</keyword>
<feature type="transmembrane region" description="Helical" evidence="1">
    <location>
        <begin position="112"/>
        <end position="134"/>
    </location>
</feature>
<gene>
    <name evidence="2" type="ORF">LDX50_07005</name>
    <name evidence="3" type="ORF">LDX50_12975</name>
    <name evidence="4" type="ORF">LDX50_18695</name>
</gene>
<dbReference type="EMBL" id="JAIXNE010000003">
    <property type="protein sequence ID" value="MCA6075788.1"/>
    <property type="molecule type" value="Genomic_DNA"/>
</dbReference>
<keyword evidence="1" id="KW-0472">Membrane</keyword>
<proteinExistence type="predicted"/>
<organism evidence="3 5">
    <name type="scientific">Fulvivirga sedimenti</name>
    <dbReference type="NCBI Taxonomy" id="2879465"/>
    <lineage>
        <taxon>Bacteria</taxon>
        <taxon>Pseudomonadati</taxon>
        <taxon>Bacteroidota</taxon>
        <taxon>Cytophagia</taxon>
        <taxon>Cytophagales</taxon>
        <taxon>Fulvivirgaceae</taxon>
        <taxon>Fulvivirga</taxon>
    </lineage>
</organism>
<feature type="transmembrane region" description="Helical" evidence="1">
    <location>
        <begin position="7"/>
        <end position="27"/>
    </location>
</feature>
<evidence type="ECO:0000313" key="4">
    <source>
        <dbReference type="EMBL" id="MCA6076916.1"/>
    </source>
</evidence>
<sequence length="140" mass="16372">MLRLIKFIWLVTLLVALGSLLYTYAAVGEMLTFGSYTFSREWYFYLALLILVIFNFTFYTLSRNMGYRDEKLRSTLISWQLSFAGVLNLFFITSVFFLMLVNSGEAFDYNNFGYLVYVCLGLIGLWILMLPFVFSRKILS</sequence>
<keyword evidence="1" id="KW-1133">Transmembrane helix</keyword>
<evidence type="ECO:0000313" key="2">
    <source>
        <dbReference type="EMBL" id="MCA6074611.1"/>
    </source>
</evidence>
<dbReference type="EMBL" id="JAIXNE010000002">
    <property type="protein sequence ID" value="MCA6074611.1"/>
    <property type="molecule type" value="Genomic_DNA"/>
</dbReference>
<accession>A0A9X1HRR2</accession>
<comment type="caution">
    <text evidence="3">The sequence shown here is derived from an EMBL/GenBank/DDBJ whole genome shotgun (WGS) entry which is preliminary data.</text>
</comment>
<dbReference type="EMBL" id="JAIXNE010000004">
    <property type="protein sequence ID" value="MCA6076916.1"/>
    <property type="molecule type" value="Genomic_DNA"/>
</dbReference>